<dbReference type="RefSeq" id="WP_277944827.1">
    <property type="nucleotide sequence ID" value="NZ_JANFMO010000080.1"/>
</dbReference>
<dbReference type="InterPro" id="IPR007921">
    <property type="entry name" value="CHAP_dom"/>
</dbReference>
<evidence type="ECO:0000313" key="2">
    <source>
        <dbReference type="EMBL" id="MDG4528078.1"/>
    </source>
</evidence>
<comment type="caution">
    <text evidence="2">The sequence shown here is derived from an EMBL/GenBank/DDBJ whole genome shotgun (WGS) entry which is preliminary data.</text>
</comment>
<dbReference type="Pfam" id="PF05257">
    <property type="entry name" value="CHAP"/>
    <property type="match status" value="1"/>
</dbReference>
<evidence type="ECO:0000313" key="3">
    <source>
        <dbReference type="Proteomes" id="UP001152875"/>
    </source>
</evidence>
<protein>
    <submittedName>
        <fullName evidence="2">CHAP domain-containing protein</fullName>
    </submittedName>
</protein>
<dbReference type="Gene3D" id="3.90.1720.10">
    <property type="entry name" value="endopeptidase domain like (from Nostoc punctiforme)"/>
    <property type="match status" value="1"/>
</dbReference>
<dbReference type="PROSITE" id="PS50911">
    <property type="entry name" value="CHAP"/>
    <property type="match status" value="1"/>
</dbReference>
<evidence type="ECO:0000259" key="1">
    <source>
        <dbReference type="PROSITE" id="PS50911"/>
    </source>
</evidence>
<dbReference type="AlphaFoldDB" id="A0A9X4MV83"/>
<organism evidence="2 3">
    <name type="scientific">Streptococcus suis</name>
    <dbReference type="NCBI Taxonomy" id="1307"/>
    <lineage>
        <taxon>Bacteria</taxon>
        <taxon>Bacillati</taxon>
        <taxon>Bacillota</taxon>
        <taxon>Bacilli</taxon>
        <taxon>Lactobacillales</taxon>
        <taxon>Streptococcaceae</taxon>
        <taxon>Streptococcus</taxon>
    </lineage>
</organism>
<sequence length="228" mass="25039">MTTANEAVMFVTDLANRGAGVNYDGAYGMQCVDLPNWICGKFFGKPLWGNAIDLLDSAEQVGFEVHRLPTSSRPRPGAVFIKNYWASDGVNYGHTGVIIGVDGDIAQTVEQNLAGNLYVGSPAQYASQRISQLVGWFYPPYEAEVEQPEEKKVEEQDMFTISAPGRGIALVAGGTFYALLDAKDPVAFWDKGVPHMQISQATFDNFQHKSNLDRLDDETVNKLIKGLK</sequence>
<proteinExistence type="predicted"/>
<feature type="domain" description="Peptidase C51" evidence="1">
    <location>
        <begin position="6"/>
        <end position="138"/>
    </location>
</feature>
<dbReference type="EMBL" id="JANFMP010000062">
    <property type="protein sequence ID" value="MDG4528078.1"/>
    <property type="molecule type" value="Genomic_DNA"/>
</dbReference>
<reference evidence="2" key="1">
    <citation type="submission" date="2022-07" db="EMBL/GenBank/DDBJ databases">
        <title>Whole Genome Sequencing of Streptococcus suis.</title>
        <authorList>
            <person name="Dai X."/>
            <person name="Huang J."/>
            <person name="Wang L."/>
        </authorList>
    </citation>
    <scope>NUCLEOTIDE SEQUENCE</scope>
    <source>
        <strain evidence="2">XNB2</strain>
    </source>
</reference>
<dbReference type="InterPro" id="IPR038765">
    <property type="entry name" value="Papain-like_cys_pep_sf"/>
</dbReference>
<dbReference type="SUPFAM" id="SSF54001">
    <property type="entry name" value="Cysteine proteinases"/>
    <property type="match status" value="1"/>
</dbReference>
<accession>A0A9X4MV83</accession>
<name>A0A9X4MV83_STRSU</name>
<gene>
    <name evidence="2" type="ORF">NOL13_11990</name>
</gene>
<dbReference type="Proteomes" id="UP001152875">
    <property type="component" value="Unassembled WGS sequence"/>
</dbReference>